<feature type="transmembrane region" description="Helical" evidence="1">
    <location>
        <begin position="67"/>
        <end position="86"/>
    </location>
</feature>
<gene>
    <name evidence="2" type="ORF">GCM10023220_71600</name>
</gene>
<dbReference type="EMBL" id="BAABIG010000155">
    <property type="protein sequence ID" value="GAA4828458.1"/>
    <property type="molecule type" value="Genomic_DNA"/>
</dbReference>
<evidence type="ECO:0000313" key="2">
    <source>
        <dbReference type="EMBL" id="GAA4828458.1"/>
    </source>
</evidence>
<evidence type="ECO:0000256" key="1">
    <source>
        <dbReference type="SAM" id="Phobius"/>
    </source>
</evidence>
<proteinExistence type="predicted"/>
<protein>
    <submittedName>
        <fullName evidence="2">Uncharacterized protein</fullName>
    </submittedName>
</protein>
<keyword evidence="1" id="KW-1133">Transmembrane helix</keyword>
<reference evidence="3" key="1">
    <citation type="journal article" date="2019" name="Int. J. Syst. Evol. Microbiol.">
        <title>The Global Catalogue of Microorganisms (GCM) 10K type strain sequencing project: providing services to taxonomists for standard genome sequencing and annotation.</title>
        <authorList>
            <consortium name="The Broad Institute Genomics Platform"/>
            <consortium name="The Broad Institute Genome Sequencing Center for Infectious Disease"/>
            <person name="Wu L."/>
            <person name="Ma J."/>
        </authorList>
    </citation>
    <scope>NUCLEOTIDE SEQUENCE [LARGE SCALE GENOMIC DNA]</scope>
    <source>
        <strain evidence="3">JCM 18081</strain>
    </source>
</reference>
<sequence length="90" mass="10096">MIILSTLSLLISNAVSLRRDMSILYNRIAIIALLYAILQSLISFSIISNGGIGIHGGLFHVTNITQVFHIFLYFISILILQLTSFYPRKV</sequence>
<comment type="caution">
    <text evidence="2">The sequence shown here is derived from an EMBL/GenBank/DDBJ whole genome shotgun (WGS) entry which is preliminary data.</text>
</comment>
<evidence type="ECO:0000313" key="3">
    <source>
        <dbReference type="Proteomes" id="UP001501265"/>
    </source>
</evidence>
<accession>A0ABP9D4B5</accession>
<keyword evidence="1" id="KW-0472">Membrane</keyword>
<feature type="transmembrane region" description="Helical" evidence="1">
    <location>
        <begin position="24"/>
        <end position="47"/>
    </location>
</feature>
<name>A0ABP9D4B5_9ACTN</name>
<dbReference type="Proteomes" id="UP001501265">
    <property type="component" value="Unassembled WGS sequence"/>
</dbReference>
<keyword evidence="1" id="KW-0812">Transmembrane</keyword>
<keyword evidence="3" id="KW-1185">Reference proteome</keyword>
<organism evidence="2 3">
    <name type="scientific">Streptomyces ziwulingensis</name>
    <dbReference type="NCBI Taxonomy" id="1045501"/>
    <lineage>
        <taxon>Bacteria</taxon>
        <taxon>Bacillati</taxon>
        <taxon>Actinomycetota</taxon>
        <taxon>Actinomycetes</taxon>
        <taxon>Kitasatosporales</taxon>
        <taxon>Streptomycetaceae</taxon>
        <taxon>Streptomyces</taxon>
    </lineage>
</organism>